<accession>A0A4E0RVX9</accession>
<dbReference type="Gene3D" id="2.130.10.10">
    <property type="entry name" value="YVTN repeat-like/Quinoprotein amine dehydrogenase"/>
    <property type="match status" value="3"/>
</dbReference>
<dbReference type="Proteomes" id="UP000230066">
    <property type="component" value="Unassembled WGS sequence"/>
</dbReference>
<dbReference type="Pfam" id="PF05018">
    <property type="entry name" value="CFA20_dom"/>
    <property type="match status" value="1"/>
</dbReference>
<dbReference type="SMART" id="SM00320">
    <property type="entry name" value="WD40"/>
    <property type="match status" value="7"/>
</dbReference>
<dbReference type="InterPro" id="IPR001680">
    <property type="entry name" value="WD40_rpt"/>
</dbReference>
<organism evidence="5 6">
    <name type="scientific">Fasciola hepatica</name>
    <name type="common">Liver fluke</name>
    <dbReference type="NCBI Taxonomy" id="6192"/>
    <lineage>
        <taxon>Eukaryota</taxon>
        <taxon>Metazoa</taxon>
        <taxon>Spiralia</taxon>
        <taxon>Lophotrochozoa</taxon>
        <taxon>Platyhelminthes</taxon>
        <taxon>Trematoda</taxon>
        <taxon>Digenea</taxon>
        <taxon>Plagiorchiida</taxon>
        <taxon>Echinostomata</taxon>
        <taxon>Echinostomatoidea</taxon>
        <taxon>Fasciolidae</taxon>
        <taxon>Fasciola</taxon>
    </lineage>
</organism>
<feature type="region of interest" description="Disordered" evidence="3">
    <location>
        <begin position="243"/>
        <end position="278"/>
    </location>
</feature>
<evidence type="ECO:0000256" key="2">
    <source>
        <dbReference type="ARBA" id="ARBA00022737"/>
    </source>
</evidence>
<dbReference type="InterPro" id="IPR036322">
    <property type="entry name" value="WD40_repeat_dom_sf"/>
</dbReference>
<proteinExistence type="predicted"/>
<reference evidence="5" key="1">
    <citation type="submission" date="2019-03" db="EMBL/GenBank/DDBJ databases">
        <title>Improved annotation for the trematode Fasciola hepatica.</title>
        <authorList>
            <person name="Choi Y.-J."/>
            <person name="Martin J."/>
            <person name="Mitreva M."/>
        </authorList>
    </citation>
    <scope>NUCLEOTIDE SEQUENCE [LARGE SCALE GENOMIC DNA]</scope>
</reference>
<name>A0A4E0RVX9_FASHE</name>
<keyword evidence="2" id="KW-0677">Repeat</keyword>
<dbReference type="Pfam" id="PF00400">
    <property type="entry name" value="WD40"/>
    <property type="match status" value="1"/>
</dbReference>
<dbReference type="PANTHER" id="PTHR13720">
    <property type="entry name" value="WD-40 REPEAT PROTEIN"/>
    <property type="match status" value="1"/>
</dbReference>
<dbReference type="InterPro" id="IPR011047">
    <property type="entry name" value="Quinoprotein_ADH-like_sf"/>
</dbReference>
<dbReference type="InterPro" id="IPR007714">
    <property type="entry name" value="CFA20_dom"/>
</dbReference>
<dbReference type="PANTHER" id="PTHR13720:SF33">
    <property type="entry name" value="HELP DOMAIN-CONTAINING PROTEIN"/>
    <property type="match status" value="1"/>
</dbReference>
<evidence type="ECO:0000256" key="3">
    <source>
        <dbReference type="SAM" id="MobiDB-lite"/>
    </source>
</evidence>
<protein>
    <recommendedName>
        <fullName evidence="4">CFA20 domain-containing protein</fullName>
    </recommendedName>
</protein>
<sequence>MFLFSQRTMVRRNNIPCNVFKKFPISCWKKVGNEAKITYRKENDVGCHILELDSLTTGANSVTLPRTNETHLKLFGRYVYYLLRPFENKGFLLHLDVHGSDGLDVRITVSNVFTELKHTNLSLHLPFNNQSKTISDEKILASEWTVLRLDLDSLLSIYHRRKPRWISRLQLSSSVHIVGILVSDANYSISEGKKNGTARKKSRKPLRFPLFRETVFESNGYLSPVNQPVEVRFPEDLAFNMKGKSEDSGSSSLESGNVDRSTQFNGTDGQLVVKDLPSNGTRSCEETTTYFPDLPTVNVTSENMNSVKKKLSRTTGNSGDCVEDINSDAESKIIAQEDLNSLDNRSSKSNEKCPNLWCSQILACPTYCSESLLSFDGRAVVFACETLVIVMDLETRKQHKLFGHLNEITAICTDSMGKLLASGCTTNGTDTDQPSLVTVHLWRMPHLDSARYSHQFIATGRALGVRQINGLSFSQNVQCLYGICEDEKGRGLVLVWDLRLIKMDSVVPVIARATTEPNMTCILPIPTETTVQNQGMGFVLRFVTVYSKQRSFRPNMENKNQQRNNTQSGFRIWRLKYDETISEGIEAKTRTHLSSAPVHFSSILSMKDCYELDFVDCCLVPLLPERKVPNVSSEMEQRGSNETYLLTVCSTSGHVVEFNPDLFAVTRVYRFTVKNRKEHTASSDIKVNIIYNSLKHVSTTKESDDSVGLSVNRIHYIKLGPGTLDGWLATGSEDGYFRLWNICDPTKQMVLEVLYPGPVCAVGSATMRPLPVDSRHGASELRWLSRAQIVLATKTGGLTCLNLTAEPGMVPQGAEDKGSFIAGPKLVDCEPSKLLAWQTDEPIIGSDVVMLGGDRRTSVVLTATEAGSIRVWKMTSVKDVATATNADQRGDEPQLPWCSQTVNTPMFDLSSPCEKLSHVVLIPTGAIEHDLQIACGYRDSGMIRMFCPSKNKLLQEITHHQGNSISVLKYSSCGTLLYSADTCGKLAVWRIHSDDKRQSTAELLRSRSEQIALFPAAELGTRSNTRLSGVLSCCVSDTRIAYIGPSQRMLIIADGPTLQNLVQIDLDQLARQCFPHRPDPLFGTLGLVNHMRPPMLDFSARHTQFDYPNLILAAPGGCVFRLHGGDGRLLAYATSDTSEITERHGRLESDGSEQLEPRSRIRWSAMAISPDGRFMVLADAVRPLLYTASVGLHSYTSQHQNSTLSRPANRIRYKTFTGHLYPVTSILFTRDQKFCLTVDKASGLMGGSGIFVWYFSQPYRSIQISSKFSIGATNPLALEHDSGNGVSTVPFSSETCSRENSFKSEQGAIPKTPPPSATVDAFAARNDYVNDESLTNDLSSGAVCTDENDVRTTPQSYRHPKWSINRLSVRNIRFSEAIDKEESLLIFSKFHGCGGTTVRGVIGYCTDGLTVDSMVWDAESGLFVFTAGTFLICENLETGFQQVFASEAPHQIGPSGLGKVPNLCSELLTTLALSCDRRQLAVGTLTTWEVDDQSDIPVPNNLYTESRSAIIILTLKTPKFKYRIYPENKDRTEQGFFEDGILKRLQYSKVLREQNRAEDVLNQNATLFRITFTRNSRYMLTIGDYRTCVVAVWCTRTWTILKHCSIRGSINQISCSFHSPENFVTVGTVHSCLSRTGSNRFEVGAAPLVFWKLKELTRGIILTPKSGTTASQTDQEISSALYMKLDEPIHPHSSTTYSTGSYLRELLAVSDVHGFLFMWNPELCVCLFSWKPSWSEHGLLTSCGPGCLLTGDASGSLRIWHLHGDSLRLPSHQPAQGTLPRHYGDAAEFTDLATGIQVRQVHEIRSIQRSVRTAVVVGHFDADGQMGVVGTNDSNLWYVDWSNVDSFVANDITDDAGDDIVPGVVRLFAGHTGEICCMAWWNPQSFLSRDSSTTSADQCTALLLTSTSNGSIRAWDVSSRELLCQLRVEDHTGVVNMNRKTAVCMATLGKFPVQCRGMQSDEYFRDELHFSNFTAIGCLAIAYSDTSMHLYCLHQLRLVAQVGSVSPVANDVATALKFVGQDHLALGTKMGLIILLQVQTAGHVSVIRVLREHAESPSETSGIDELLCHSWPVADLSVVRTDTNCESGRSQQKQPNRFSGRAVSTYRESWQMQNNRSHVSEGMKDEVAANWIWLSVGRDARLGIWLLRAQYPTNSNTAEFVQSNPNSVRCQLLKWIALDATGWSEKPLETPRLPEPEDKMVNQCRYHVQFIPVGNVKSCVNGSPVSVERIKIAVCEASPSGRTTRFMIHAMDSAPMDTTQTKSWFEIPHSIHAFHFEATVPEVPGVPLRMLALGRVGTNYELISAGVYLTGRSSPHIQRMVSHQLKHLVGRTQDRKFPLVSPYSCHPVEDSMHLKTLIAVAMGSAIIVVEF</sequence>
<feature type="compositionally biased region" description="Polar residues" evidence="3">
    <location>
        <begin position="258"/>
        <end position="268"/>
    </location>
</feature>
<feature type="domain" description="CFA20" evidence="4">
    <location>
        <begin position="20"/>
        <end position="191"/>
    </location>
</feature>
<dbReference type="InterPro" id="IPR015943">
    <property type="entry name" value="WD40/YVTN_repeat-like_dom_sf"/>
</dbReference>
<dbReference type="EMBL" id="JXXN02000646">
    <property type="protein sequence ID" value="THD26728.1"/>
    <property type="molecule type" value="Genomic_DNA"/>
</dbReference>
<evidence type="ECO:0000313" key="5">
    <source>
        <dbReference type="EMBL" id="THD26728.1"/>
    </source>
</evidence>
<dbReference type="InterPro" id="IPR050630">
    <property type="entry name" value="WD_repeat_EMAP"/>
</dbReference>
<evidence type="ECO:0000256" key="1">
    <source>
        <dbReference type="ARBA" id="ARBA00022574"/>
    </source>
</evidence>
<evidence type="ECO:0000313" key="6">
    <source>
        <dbReference type="Proteomes" id="UP000230066"/>
    </source>
</evidence>
<dbReference type="SUPFAM" id="SSF50978">
    <property type="entry name" value="WD40 repeat-like"/>
    <property type="match status" value="3"/>
</dbReference>
<dbReference type="SUPFAM" id="SSF50998">
    <property type="entry name" value="Quinoprotein alcohol dehydrogenase-like"/>
    <property type="match status" value="1"/>
</dbReference>
<comment type="caution">
    <text evidence="5">The sequence shown here is derived from an EMBL/GenBank/DDBJ whole genome shotgun (WGS) entry which is preliminary data.</text>
</comment>
<gene>
    <name evidence="5" type="ORF">D915_002496</name>
</gene>
<keyword evidence="1" id="KW-0853">WD repeat</keyword>
<evidence type="ECO:0000259" key="4">
    <source>
        <dbReference type="Pfam" id="PF05018"/>
    </source>
</evidence>
<keyword evidence="6" id="KW-1185">Reference proteome</keyword>